<evidence type="ECO:0000313" key="2">
    <source>
        <dbReference type="WBParaSite" id="PS1159_v2.g15526.t1"/>
    </source>
</evidence>
<sequence>MSPLTATNACSFQDDSVKCSIESILGRAPVYLAFIASNTAVAERFMATLCYLNYERYNYFFISIAIGAFPWVYQCLTVPSTILDAIRKPSTMLIYCNSISSIGMNFEIFISTISITTTGALIISIIIYIVNKRIKKFSSRNSGGRHLNVEFQRKENLEHTKIIAFQIVGLLFTYFLNAIIAMMIATPNVTTNLVIKKEFGSLCFPIYASVHVFLALWVSPTLRTKYLSTFLMKKFFGCFFLKGCFKVQVAPLSTPEDYFKYYQNQWS</sequence>
<reference evidence="2" key="1">
    <citation type="submission" date="2022-11" db="UniProtKB">
        <authorList>
            <consortium name="WormBaseParasite"/>
        </authorList>
    </citation>
    <scope>IDENTIFICATION</scope>
</reference>
<evidence type="ECO:0000313" key="1">
    <source>
        <dbReference type="Proteomes" id="UP000887580"/>
    </source>
</evidence>
<dbReference type="WBParaSite" id="PS1159_v2.g15526.t1">
    <property type="protein sequence ID" value="PS1159_v2.g15526.t1"/>
    <property type="gene ID" value="PS1159_v2.g15526"/>
</dbReference>
<name>A0AC35FDF0_9BILA</name>
<proteinExistence type="predicted"/>
<protein>
    <submittedName>
        <fullName evidence="2">Vomeronasal type-1 receptor</fullName>
    </submittedName>
</protein>
<dbReference type="Proteomes" id="UP000887580">
    <property type="component" value="Unplaced"/>
</dbReference>
<organism evidence="1 2">
    <name type="scientific">Panagrolaimus sp. PS1159</name>
    <dbReference type="NCBI Taxonomy" id="55785"/>
    <lineage>
        <taxon>Eukaryota</taxon>
        <taxon>Metazoa</taxon>
        <taxon>Ecdysozoa</taxon>
        <taxon>Nematoda</taxon>
        <taxon>Chromadorea</taxon>
        <taxon>Rhabditida</taxon>
        <taxon>Tylenchina</taxon>
        <taxon>Panagrolaimomorpha</taxon>
        <taxon>Panagrolaimoidea</taxon>
        <taxon>Panagrolaimidae</taxon>
        <taxon>Panagrolaimus</taxon>
    </lineage>
</organism>
<accession>A0AC35FDF0</accession>